<comment type="caution">
    <text evidence="4">The sequence shown here is derived from an EMBL/GenBank/DDBJ whole genome shotgun (WGS) entry which is preliminary data.</text>
</comment>
<dbReference type="RefSeq" id="WP_221858285.1">
    <property type="nucleotide sequence ID" value="NZ_JAIKTU010000001.1"/>
</dbReference>
<dbReference type="Pfam" id="PF00535">
    <property type="entry name" value="Glycos_transf_2"/>
    <property type="match status" value="1"/>
</dbReference>
<dbReference type="PANTHER" id="PTHR22916:SF51">
    <property type="entry name" value="GLYCOSYLTRANSFERASE EPSH-RELATED"/>
    <property type="match status" value="1"/>
</dbReference>
<dbReference type="InterPro" id="IPR029044">
    <property type="entry name" value="Nucleotide-diphossugar_trans"/>
</dbReference>
<name>A0ABS7KTN4_CLOSR</name>
<feature type="domain" description="Glycosyltransferase 2-like" evidence="3">
    <location>
        <begin position="4"/>
        <end position="118"/>
    </location>
</feature>
<dbReference type="PANTHER" id="PTHR22916">
    <property type="entry name" value="GLYCOSYLTRANSFERASE"/>
    <property type="match status" value="1"/>
</dbReference>
<accession>A0ABS7KTN4</accession>
<dbReference type="InterPro" id="IPR001173">
    <property type="entry name" value="Glyco_trans_2-like"/>
</dbReference>
<gene>
    <name evidence="4" type="ORF">K5V21_00545</name>
</gene>
<dbReference type="SUPFAM" id="SSF53448">
    <property type="entry name" value="Nucleotide-diphospho-sugar transferases"/>
    <property type="match status" value="1"/>
</dbReference>
<dbReference type="CDD" id="cd00761">
    <property type="entry name" value="Glyco_tranf_GTA_type"/>
    <property type="match status" value="1"/>
</dbReference>
<dbReference type="Gene3D" id="3.90.550.10">
    <property type="entry name" value="Spore Coat Polysaccharide Biosynthesis Protein SpsA, Chain A"/>
    <property type="match status" value="1"/>
</dbReference>
<proteinExistence type="predicted"/>
<reference evidence="4 5" key="1">
    <citation type="journal article" date="2021" name="Cell Host Microbe">
        <title>in vivo commensal control of Clostridioides difficile virulence.</title>
        <authorList>
            <person name="Girinathan B.P."/>
            <person name="Dibenedetto N."/>
            <person name="Worley J.N."/>
            <person name="Peltier J."/>
            <person name="Arrieta-Ortiz M.L."/>
            <person name="Rupa Christinal Immanuel S."/>
            <person name="Lavin R."/>
            <person name="Delaney M.L."/>
            <person name="Cummins C."/>
            <person name="Hoffmann M."/>
            <person name="Luo Y."/>
            <person name="Gonzalez-Escalona N."/>
            <person name="Allard M."/>
            <person name="Onderdonk A.B."/>
            <person name="Gerber G.K."/>
            <person name="Sonenshein A.L."/>
            <person name="Baliga N."/>
            <person name="Dupuy B."/>
            <person name="Bry L."/>
        </authorList>
    </citation>
    <scope>NUCLEOTIDE SEQUENCE [LARGE SCALE GENOMIC DNA]</scope>
    <source>
        <strain evidence="4 5">DSM 599</strain>
    </source>
</reference>
<protein>
    <submittedName>
        <fullName evidence="4">Glycosyltransferase family 2 protein</fullName>
    </submittedName>
</protein>
<keyword evidence="1" id="KW-0328">Glycosyltransferase</keyword>
<evidence type="ECO:0000256" key="1">
    <source>
        <dbReference type="ARBA" id="ARBA00022676"/>
    </source>
</evidence>
<dbReference type="EMBL" id="JAIKTU010000001">
    <property type="protein sequence ID" value="MBY0753932.1"/>
    <property type="molecule type" value="Genomic_DNA"/>
</dbReference>
<sequence>MKISIVIPMYNSERYIEKCINSIIKQTYENWECIVIDDGSTDKSYSILKQISENDKRIKIYSNKNQGAGKSRNYGIEQISGDYIIFIDSYDYIEKNYFEQIYKAVKENDNPDIIFIDLLQEKPDGDIIKRELLSKYKGIKKEKIIRYQMTGKLPWGGVRKVVKSCIIKDNKIRYSSDMVGEEAIFSFDVLNKSNKVIFLDGVQYHYVNYENSLSKKGGENPWGPVSKNMREHLINIGLMNRYEETLNSLAFTSLIISLYRISSIYNFRDASKKCREAVRIYRRDWDSNLDIDSLETRVKLFIPFIKVNSILPILMISKFKKIIKECR</sequence>
<evidence type="ECO:0000256" key="2">
    <source>
        <dbReference type="ARBA" id="ARBA00022679"/>
    </source>
</evidence>
<dbReference type="Proteomes" id="UP001299068">
    <property type="component" value="Unassembled WGS sequence"/>
</dbReference>
<organism evidence="4 5">
    <name type="scientific">Clostridium sardiniense</name>
    <name type="common">Clostridium absonum</name>
    <dbReference type="NCBI Taxonomy" id="29369"/>
    <lineage>
        <taxon>Bacteria</taxon>
        <taxon>Bacillati</taxon>
        <taxon>Bacillota</taxon>
        <taxon>Clostridia</taxon>
        <taxon>Eubacteriales</taxon>
        <taxon>Clostridiaceae</taxon>
        <taxon>Clostridium</taxon>
    </lineage>
</organism>
<keyword evidence="2" id="KW-0808">Transferase</keyword>
<evidence type="ECO:0000313" key="4">
    <source>
        <dbReference type="EMBL" id="MBY0753932.1"/>
    </source>
</evidence>
<keyword evidence="5" id="KW-1185">Reference proteome</keyword>
<evidence type="ECO:0000313" key="5">
    <source>
        <dbReference type="Proteomes" id="UP001299068"/>
    </source>
</evidence>
<evidence type="ECO:0000259" key="3">
    <source>
        <dbReference type="Pfam" id="PF00535"/>
    </source>
</evidence>